<proteinExistence type="predicted"/>
<name>A0A512JK64_9HYPH</name>
<keyword evidence="1" id="KW-1133">Transmembrane helix</keyword>
<comment type="caution">
    <text evidence="2">The sequence shown here is derived from an EMBL/GenBank/DDBJ whole genome shotgun (WGS) entry which is preliminary data.</text>
</comment>
<dbReference type="EMBL" id="BJZV01000011">
    <property type="protein sequence ID" value="GEP10355.1"/>
    <property type="molecule type" value="Genomic_DNA"/>
</dbReference>
<sequence length="100" mass="11541">MMHRDPRIDAMFNRDRTAASFAVFVVWLVYGFTFWMMRDVFAESHILPIMATLGLIVVFLNSAAVVAMIKHYGEDRDSIYGTDIYYLDRAREARRTKGAA</sequence>
<keyword evidence="3" id="KW-1185">Reference proteome</keyword>
<keyword evidence="1" id="KW-0812">Transmembrane</keyword>
<evidence type="ECO:0000313" key="2">
    <source>
        <dbReference type="EMBL" id="GEP10355.1"/>
    </source>
</evidence>
<gene>
    <name evidence="2" type="ORF">MGN01_22000</name>
</gene>
<feature type="transmembrane region" description="Helical" evidence="1">
    <location>
        <begin position="49"/>
        <end position="69"/>
    </location>
</feature>
<accession>A0A512JK64</accession>
<evidence type="ECO:0000256" key="1">
    <source>
        <dbReference type="SAM" id="Phobius"/>
    </source>
</evidence>
<keyword evidence="1" id="KW-0472">Membrane</keyword>
<evidence type="ECO:0000313" key="3">
    <source>
        <dbReference type="Proteomes" id="UP000321750"/>
    </source>
</evidence>
<dbReference type="Proteomes" id="UP000321750">
    <property type="component" value="Unassembled WGS sequence"/>
</dbReference>
<dbReference type="AlphaFoldDB" id="A0A512JK64"/>
<organism evidence="2 3">
    <name type="scientific">Methylobacterium gnaphalii</name>
    <dbReference type="NCBI Taxonomy" id="1010610"/>
    <lineage>
        <taxon>Bacteria</taxon>
        <taxon>Pseudomonadati</taxon>
        <taxon>Pseudomonadota</taxon>
        <taxon>Alphaproteobacteria</taxon>
        <taxon>Hyphomicrobiales</taxon>
        <taxon>Methylobacteriaceae</taxon>
        <taxon>Methylobacterium</taxon>
    </lineage>
</organism>
<reference evidence="2 3" key="1">
    <citation type="submission" date="2019-07" db="EMBL/GenBank/DDBJ databases">
        <title>Whole genome shotgun sequence of Methylobacterium gnaphalii NBRC 107716.</title>
        <authorList>
            <person name="Hosoyama A."/>
            <person name="Uohara A."/>
            <person name="Ohji S."/>
            <person name="Ichikawa N."/>
        </authorList>
    </citation>
    <scope>NUCLEOTIDE SEQUENCE [LARGE SCALE GENOMIC DNA]</scope>
    <source>
        <strain evidence="2 3">NBRC 107716</strain>
    </source>
</reference>
<protein>
    <submittedName>
        <fullName evidence="2">Uncharacterized protein</fullName>
    </submittedName>
</protein>
<feature type="transmembrane region" description="Helical" evidence="1">
    <location>
        <begin position="21"/>
        <end position="37"/>
    </location>
</feature>